<accession>A0A813KT83</accession>
<protein>
    <submittedName>
        <fullName evidence="3">Uncharacterized protein</fullName>
    </submittedName>
</protein>
<evidence type="ECO:0000256" key="1">
    <source>
        <dbReference type="SAM" id="Phobius"/>
    </source>
</evidence>
<evidence type="ECO:0000313" key="5">
    <source>
        <dbReference type="Proteomes" id="UP000654075"/>
    </source>
</evidence>
<sequence>MAMQLVAWLAALLAVAGLAMFGWWVWGSCSRWQRKQRRLDDLNKQHETLRSVRQDAVYHHGWANSRGDYKEADSHESHVRDIDKKLANLKRQFEAVEVGEVLDFDSVVVDDRLKNS</sequence>
<keyword evidence="1" id="KW-0472">Membrane</keyword>
<comment type="caution">
    <text evidence="3">The sequence shown here is derived from an EMBL/GenBank/DDBJ whole genome shotgun (WGS) entry which is preliminary data.</text>
</comment>
<dbReference type="Proteomes" id="UP000654075">
    <property type="component" value="Unassembled WGS sequence"/>
</dbReference>
<feature type="transmembrane region" description="Helical" evidence="1">
    <location>
        <begin position="6"/>
        <end position="26"/>
    </location>
</feature>
<proteinExistence type="predicted"/>
<evidence type="ECO:0000313" key="2">
    <source>
        <dbReference type="EMBL" id="CAE8636077.1"/>
    </source>
</evidence>
<keyword evidence="1" id="KW-1133">Transmembrane helix</keyword>
<reference evidence="3" key="1">
    <citation type="submission" date="2021-02" db="EMBL/GenBank/DDBJ databases">
        <authorList>
            <person name="Dougan E. K."/>
            <person name="Rhodes N."/>
            <person name="Thang M."/>
            <person name="Chan C."/>
        </authorList>
    </citation>
    <scope>NUCLEOTIDE SEQUENCE</scope>
</reference>
<organism evidence="3 4">
    <name type="scientific">Polarella glacialis</name>
    <name type="common">Dinoflagellate</name>
    <dbReference type="NCBI Taxonomy" id="89957"/>
    <lineage>
        <taxon>Eukaryota</taxon>
        <taxon>Sar</taxon>
        <taxon>Alveolata</taxon>
        <taxon>Dinophyceae</taxon>
        <taxon>Suessiales</taxon>
        <taxon>Suessiaceae</taxon>
        <taxon>Polarella</taxon>
    </lineage>
</organism>
<evidence type="ECO:0000313" key="4">
    <source>
        <dbReference type="Proteomes" id="UP000626109"/>
    </source>
</evidence>
<gene>
    <name evidence="2" type="ORF">PGLA1383_LOCUS51616</name>
    <name evidence="3" type="ORF">PGLA2088_LOCUS38052</name>
</gene>
<dbReference type="Proteomes" id="UP000626109">
    <property type="component" value="Unassembled WGS sequence"/>
</dbReference>
<dbReference type="EMBL" id="CAJNNV010031403">
    <property type="protein sequence ID" value="CAE8636077.1"/>
    <property type="molecule type" value="Genomic_DNA"/>
</dbReference>
<keyword evidence="5" id="KW-1185">Reference proteome</keyword>
<evidence type="ECO:0000313" key="3">
    <source>
        <dbReference type="EMBL" id="CAE8714528.1"/>
    </source>
</evidence>
<dbReference type="AlphaFoldDB" id="A0A813KT83"/>
<dbReference type="EMBL" id="CAJNNW010032650">
    <property type="protein sequence ID" value="CAE8714528.1"/>
    <property type="molecule type" value="Genomic_DNA"/>
</dbReference>
<name>A0A813KT83_POLGL</name>
<keyword evidence="1" id="KW-0812">Transmembrane</keyword>